<proteinExistence type="predicted"/>
<protein>
    <submittedName>
        <fullName evidence="2">DUF4876 domain-containing protein</fullName>
    </submittedName>
</protein>
<accession>A0ABT4ULU8</accession>
<evidence type="ECO:0000313" key="3">
    <source>
        <dbReference type="Proteomes" id="UP001210231"/>
    </source>
</evidence>
<sequence>MKKLLSISAVLSLLLFGCSKKDLGDFVQPVDLSFHVKFQDDVAELELPKKGAKVKIVNQQNNVEKEALTNESGVAVFESVAPGSYTVTASITINATDYTQLSGTYVDEDVVFNGNLSQQVISATNKSFTLTLEAGTIGDWVIKQVYYSGSNTARGASFRDQFIEFYNNSNKTLYADSMYFGQVIGVNNNTSGGKAGFTTLGQYDWAQSYGMSSTNPNDDYVYLKNLFMIPGTGTTYPVEPGKSIILAQTALDHTGPYVMADGLTQGITDPTLTVNLANADFEVYMGAYLEAQANAAGTSYTPYKWDVDNPAVPNVKVLFSTANRDLVLDATGRDAYVIFKETNLNSYKYYQLPTLTSAPTAASDLYIQVAKTKVIDAVEIQHSTASSRVPKRMPTSLDAGPTNNTSGQYSSESIVRKTKRTVSGRRILQDTNNSANDFVTKTKADPSKAASSFAD</sequence>
<reference evidence="2 3" key="1">
    <citation type="submission" date="2022-12" db="EMBL/GenBank/DDBJ databases">
        <title>Chitinophagaceae gen. sp. nov., a new member of the family Chitinophagaceae, isolated from soil in a chemical factory.</title>
        <authorList>
            <person name="Ke Z."/>
        </authorList>
    </citation>
    <scope>NUCLEOTIDE SEQUENCE [LARGE SCALE GENOMIC DNA]</scope>
    <source>
        <strain evidence="2 3">LY-5</strain>
    </source>
</reference>
<dbReference type="InterPro" id="IPR032627">
    <property type="entry name" value="DUF4876"/>
</dbReference>
<gene>
    <name evidence="2" type="ORF">O3P16_13145</name>
</gene>
<keyword evidence="3" id="KW-1185">Reference proteome</keyword>
<dbReference type="InterPro" id="IPR013783">
    <property type="entry name" value="Ig-like_fold"/>
</dbReference>
<dbReference type="Proteomes" id="UP001210231">
    <property type="component" value="Unassembled WGS sequence"/>
</dbReference>
<feature type="compositionally biased region" description="Polar residues" evidence="1">
    <location>
        <begin position="429"/>
        <end position="439"/>
    </location>
</feature>
<dbReference type="RefSeq" id="WP_407032086.1">
    <property type="nucleotide sequence ID" value="NZ_JAQGEF010000016.1"/>
</dbReference>
<evidence type="ECO:0000313" key="2">
    <source>
        <dbReference type="EMBL" id="MDA3615758.1"/>
    </source>
</evidence>
<evidence type="ECO:0000256" key="1">
    <source>
        <dbReference type="SAM" id="MobiDB-lite"/>
    </source>
</evidence>
<dbReference type="SUPFAM" id="SSF49478">
    <property type="entry name" value="Cna protein B-type domain"/>
    <property type="match status" value="1"/>
</dbReference>
<name>A0ABT4ULU8_9BACT</name>
<dbReference type="Gene3D" id="2.60.40.10">
    <property type="entry name" value="Immunoglobulins"/>
    <property type="match status" value="1"/>
</dbReference>
<dbReference type="EMBL" id="JAQGEF010000016">
    <property type="protein sequence ID" value="MDA3615758.1"/>
    <property type="molecule type" value="Genomic_DNA"/>
</dbReference>
<dbReference type="Pfam" id="PF16215">
    <property type="entry name" value="DUF4876"/>
    <property type="match status" value="1"/>
</dbReference>
<comment type="caution">
    <text evidence="2">The sequence shown here is derived from an EMBL/GenBank/DDBJ whole genome shotgun (WGS) entry which is preliminary data.</text>
</comment>
<feature type="compositionally biased region" description="Polar residues" evidence="1">
    <location>
        <begin position="401"/>
        <end position="413"/>
    </location>
</feature>
<dbReference type="PROSITE" id="PS51257">
    <property type="entry name" value="PROKAR_LIPOPROTEIN"/>
    <property type="match status" value="1"/>
</dbReference>
<organism evidence="2 3">
    <name type="scientific">Polluticaenibacter yanchengensis</name>
    <dbReference type="NCBI Taxonomy" id="3014562"/>
    <lineage>
        <taxon>Bacteria</taxon>
        <taxon>Pseudomonadati</taxon>
        <taxon>Bacteroidota</taxon>
        <taxon>Chitinophagia</taxon>
        <taxon>Chitinophagales</taxon>
        <taxon>Chitinophagaceae</taxon>
        <taxon>Polluticaenibacter</taxon>
    </lineage>
</organism>
<feature type="region of interest" description="Disordered" evidence="1">
    <location>
        <begin position="384"/>
        <end position="455"/>
    </location>
</feature>